<dbReference type="OrthoDB" id="2154311at2759"/>
<dbReference type="CDD" id="cd00531">
    <property type="entry name" value="NTF2_like"/>
    <property type="match status" value="1"/>
</dbReference>
<dbReference type="InterPro" id="IPR032710">
    <property type="entry name" value="NTF2-like_dom_sf"/>
</dbReference>
<evidence type="ECO:0000259" key="1">
    <source>
        <dbReference type="Pfam" id="PF12680"/>
    </source>
</evidence>
<sequence length="246" mass="28347">MMRSHSLHFVPLSWPRCSSNRKFEFLRVSEMLNSSSSCSPSQDLSLFRPYSRAAFRETQSHSHLKGTLACIRQETSDTEIYTAPPFRLPSASEVVRDFYDGINRRELGRVEHLMGDGCIYEDLIFSKPFVGRKAILEFFKRFTESISSELQFIIDDISDEDTTAVGVTWHLEWRGRPFPFSKGCSFYRLEVSNGTRKIIYARDCVESAFKPGTTALHIKQLNGHMQAIINAVTWLLQRFPQLVDKF</sequence>
<proteinExistence type="predicted"/>
<keyword evidence="3" id="KW-1185">Reference proteome</keyword>
<evidence type="ECO:0000313" key="3">
    <source>
        <dbReference type="Proteomes" id="UP000636800"/>
    </source>
</evidence>
<name>A0A835RFS1_VANPL</name>
<dbReference type="AlphaFoldDB" id="A0A835RFS1"/>
<gene>
    <name evidence="2" type="ORF">HPP92_009206</name>
</gene>
<dbReference type="InterPro" id="IPR037401">
    <property type="entry name" value="SnoaL-like"/>
</dbReference>
<dbReference type="EMBL" id="JADCNL010000004">
    <property type="protein sequence ID" value="KAG0485127.1"/>
    <property type="molecule type" value="Genomic_DNA"/>
</dbReference>
<accession>A0A835RFS1</accession>
<dbReference type="Proteomes" id="UP000636800">
    <property type="component" value="Unassembled WGS sequence"/>
</dbReference>
<evidence type="ECO:0000313" key="2">
    <source>
        <dbReference type="EMBL" id="KAG0485127.1"/>
    </source>
</evidence>
<dbReference type="Gene3D" id="3.10.450.50">
    <property type="match status" value="1"/>
</dbReference>
<dbReference type="PANTHER" id="PTHR33698:SF3">
    <property type="entry name" value="OS09G0266000 PROTEIN"/>
    <property type="match status" value="1"/>
</dbReference>
<comment type="caution">
    <text evidence="2">The sequence shown here is derived from an EMBL/GenBank/DDBJ whole genome shotgun (WGS) entry which is preliminary data.</text>
</comment>
<organism evidence="2 3">
    <name type="scientific">Vanilla planifolia</name>
    <name type="common">Vanilla</name>
    <dbReference type="NCBI Taxonomy" id="51239"/>
    <lineage>
        <taxon>Eukaryota</taxon>
        <taxon>Viridiplantae</taxon>
        <taxon>Streptophyta</taxon>
        <taxon>Embryophyta</taxon>
        <taxon>Tracheophyta</taxon>
        <taxon>Spermatophyta</taxon>
        <taxon>Magnoliopsida</taxon>
        <taxon>Liliopsida</taxon>
        <taxon>Asparagales</taxon>
        <taxon>Orchidaceae</taxon>
        <taxon>Vanilloideae</taxon>
        <taxon>Vanilleae</taxon>
        <taxon>Vanilla</taxon>
    </lineage>
</organism>
<feature type="domain" description="SnoaL-like" evidence="1">
    <location>
        <begin position="95"/>
        <end position="190"/>
    </location>
</feature>
<dbReference type="Pfam" id="PF12680">
    <property type="entry name" value="SnoaL_2"/>
    <property type="match status" value="1"/>
</dbReference>
<protein>
    <recommendedName>
        <fullName evidence="1">SnoaL-like domain-containing protein</fullName>
    </recommendedName>
</protein>
<reference evidence="2 3" key="1">
    <citation type="journal article" date="2020" name="Nat. Food">
        <title>A phased Vanilla planifolia genome enables genetic improvement of flavour and production.</title>
        <authorList>
            <person name="Hasing T."/>
            <person name="Tang H."/>
            <person name="Brym M."/>
            <person name="Khazi F."/>
            <person name="Huang T."/>
            <person name="Chambers A.H."/>
        </authorList>
    </citation>
    <scope>NUCLEOTIDE SEQUENCE [LARGE SCALE GENOMIC DNA]</scope>
    <source>
        <tissue evidence="2">Leaf</tissue>
    </source>
</reference>
<dbReference type="PANTHER" id="PTHR33698">
    <property type="entry name" value="NUCLEAR TRANSPORT FACTOR 2 (NTF2)-LIKE PROTEIN"/>
    <property type="match status" value="1"/>
</dbReference>
<dbReference type="SUPFAM" id="SSF54427">
    <property type="entry name" value="NTF2-like"/>
    <property type="match status" value="1"/>
</dbReference>